<comment type="caution">
    <text evidence="10">The sequence shown here is derived from an EMBL/GenBank/DDBJ whole genome shotgun (WGS) entry which is preliminary data.</text>
</comment>
<keyword evidence="2" id="KW-1003">Cell membrane</keyword>
<keyword evidence="5 7" id="KW-0472">Membrane</keyword>
<feature type="domain" description="ABC3 transporter permease C-terminal" evidence="8">
    <location>
        <begin position="266"/>
        <end position="381"/>
    </location>
</feature>
<dbReference type="Pfam" id="PF12704">
    <property type="entry name" value="MacB_PCD"/>
    <property type="match status" value="1"/>
</dbReference>
<keyword evidence="3 7" id="KW-0812">Transmembrane</keyword>
<evidence type="ECO:0000313" key="10">
    <source>
        <dbReference type="EMBL" id="GGL87597.1"/>
    </source>
</evidence>
<dbReference type="PANTHER" id="PTHR30572:SF4">
    <property type="entry name" value="ABC TRANSPORTER PERMEASE YTRF"/>
    <property type="match status" value="1"/>
</dbReference>
<comment type="similarity">
    <text evidence="6">Belongs to the ABC-4 integral membrane protein family.</text>
</comment>
<name>A0ABQ2GDT7_9DEIO</name>
<evidence type="ECO:0000256" key="3">
    <source>
        <dbReference type="ARBA" id="ARBA00022692"/>
    </source>
</evidence>
<feature type="domain" description="MacB-like periplasmic core" evidence="9">
    <location>
        <begin position="21"/>
        <end position="230"/>
    </location>
</feature>
<organism evidence="10 11">
    <name type="scientific">Deinococcus aerolatus</name>
    <dbReference type="NCBI Taxonomy" id="522487"/>
    <lineage>
        <taxon>Bacteria</taxon>
        <taxon>Thermotogati</taxon>
        <taxon>Deinococcota</taxon>
        <taxon>Deinococci</taxon>
        <taxon>Deinococcales</taxon>
        <taxon>Deinococcaceae</taxon>
        <taxon>Deinococcus</taxon>
    </lineage>
</organism>
<proteinExistence type="inferred from homology"/>
<evidence type="ECO:0000259" key="9">
    <source>
        <dbReference type="Pfam" id="PF12704"/>
    </source>
</evidence>
<dbReference type="EMBL" id="BMOL01000013">
    <property type="protein sequence ID" value="GGL87597.1"/>
    <property type="molecule type" value="Genomic_DNA"/>
</dbReference>
<evidence type="ECO:0000256" key="6">
    <source>
        <dbReference type="ARBA" id="ARBA00038076"/>
    </source>
</evidence>
<dbReference type="InterPro" id="IPR050250">
    <property type="entry name" value="Macrolide_Exporter_MacB"/>
</dbReference>
<dbReference type="PANTHER" id="PTHR30572">
    <property type="entry name" value="MEMBRANE COMPONENT OF TRANSPORTER-RELATED"/>
    <property type="match status" value="1"/>
</dbReference>
<dbReference type="InterPro" id="IPR003838">
    <property type="entry name" value="ABC3_permease_C"/>
</dbReference>
<comment type="subcellular location">
    <subcellularLocation>
        <location evidence="1">Cell membrane</location>
        <topology evidence="1">Multi-pass membrane protein</topology>
    </subcellularLocation>
</comment>
<dbReference type="InterPro" id="IPR025857">
    <property type="entry name" value="MacB_PCD"/>
</dbReference>
<evidence type="ECO:0000256" key="5">
    <source>
        <dbReference type="ARBA" id="ARBA00023136"/>
    </source>
</evidence>
<keyword evidence="4 7" id="KW-1133">Transmembrane helix</keyword>
<dbReference type="Pfam" id="PF02687">
    <property type="entry name" value="FtsX"/>
    <property type="match status" value="1"/>
</dbReference>
<dbReference type="Proteomes" id="UP000639973">
    <property type="component" value="Unassembled WGS sequence"/>
</dbReference>
<evidence type="ECO:0000256" key="1">
    <source>
        <dbReference type="ARBA" id="ARBA00004651"/>
    </source>
</evidence>
<feature type="transmembrane region" description="Helical" evidence="7">
    <location>
        <begin position="316"/>
        <end position="336"/>
    </location>
</feature>
<protein>
    <submittedName>
        <fullName evidence="10">ABC transporter permease</fullName>
    </submittedName>
</protein>
<evidence type="ECO:0000256" key="2">
    <source>
        <dbReference type="ARBA" id="ARBA00022475"/>
    </source>
</evidence>
<reference evidence="11" key="1">
    <citation type="journal article" date="2019" name="Int. J. Syst. Evol. Microbiol.">
        <title>The Global Catalogue of Microorganisms (GCM) 10K type strain sequencing project: providing services to taxonomists for standard genome sequencing and annotation.</title>
        <authorList>
            <consortium name="The Broad Institute Genomics Platform"/>
            <consortium name="The Broad Institute Genome Sequencing Center for Infectious Disease"/>
            <person name="Wu L."/>
            <person name="Ma J."/>
        </authorList>
    </citation>
    <scope>NUCLEOTIDE SEQUENCE [LARGE SCALE GENOMIC DNA]</scope>
    <source>
        <strain evidence="11">JCM 15442</strain>
    </source>
</reference>
<evidence type="ECO:0000313" key="11">
    <source>
        <dbReference type="Proteomes" id="UP000639973"/>
    </source>
</evidence>
<feature type="transmembrane region" description="Helical" evidence="7">
    <location>
        <begin position="356"/>
        <end position="374"/>
    </location>
</feature>
<evidence type="ECO:0000256" key="7">
    <source>
        <dbReference type="SAM" id="Phobius"/>
    </source>
</evidence>
<dbReference type="RefSeq" id="WP_188972836.1">
    <property type="nucleotide sequence ID" value="NZ_BMOL01000013.1"/>
</dbReference>
<gene>
    <name evidence="10" type="ORF">GCM10010840_26910</name>
</gene>
<sequence length="391" mass="39813">MRLPDLLRLSALGLRRRPVRTALTALGLAVALGSMLLFLSLGEGLRGVFAAELGTVGPDLQVASTRAGETLLPNMDMNPAVVEELQRLSAPLGIEAVTPVAATIRQSLDPSQSAVFYGLPAASGIGAMFTGLVVAQGRLLEPGDAGKDVVVLGARAAQNLGLGLGDTLELTRRGRARVVGILEPGSALNDTFSYLPIGAVQRAFGVGDRLSLVALQLKNPADAARVATALAGEAQIGGLGLKISTRADVASNVGKLLNSADLLSVCLSVIALIVGGLAVVNTVMMGVYERTREFGTLRAIGARPAFVRQLVLSETLLLSGLGGVVGLGLAGVGVSGVNVYTQQLAGFDGAALTPRLIMVGLGVALGLGLLAGLWPARSAGRTAVVDALGRL</sequence>
<keyword evidence="11" id="KW-1185">Reference proteome</keyword>
<accession>A0ABQ2GDT7</accession>
<feature type="transmembrane region" description="Helical" evidence="7">
    <location>
        <begin position="262"/>
        <end position="288"/>
    </location>
</feature>
<evidence type="ECO:0000259" key="8">
    <source>
        <dbReference type="Pfam" id="PF02687"/>
    </source>
</evidence>
<evidence type="ECO:0000256" key="4">
    <source>
        <dbReference type="ARBA" id="ARBA00022989"/>
    </source>
</evidence>